<gene>
    <name evidence="1" type="ORF">C942_02884</name>
</gene>
<proteinExistence type="predicted"/>
<sequence>MVRDLLSVSINQFQSDCLQLCEHHYPTVHNRGMREYHMGKALCRRIISTMKQADINATLVKSPSEENQEQPVFTIETPHFYILVIAHRLDSANLGRREALLQSISAACKQTDTDKPQHLLVISDHWFDRSKASKEIPAWWLGHLPANSDEYIADGIRLQDCAHSLPKSLEQKYALSGGSHEVHHPLKRHGNGKVVHRYLLLTAYYPLNHVTSSQQ</sequence>
<accession>L8JA45</accession>
<protein>
    <submittedName>
        <fullName evidence="1">Uncharacterized protein</fullName>
    </submittedName>
</protein>
<dbReference type="PATRIC" id="fig|1056511.3.peg.3808"/>
<comment type="caution">
    <text evidence="1">The sequence shown here is derived from an EMBL/GenBank/DDBJ whole genome shotgun (WGS) entry which is preliminary data.</text>
</comment>
<dbReference type="RefSeq" id="WP_007468619.1">
    <property type="nucleotide sequence ID" value="NZ_AMZO01000030.1"/>
</dbReference>
<dbReference type="EMBL" id="AMZO01000030">
    <property type="protein sequence ID" value="ELR64302.1"/>
    <property type="molecule type" value="Genomic_DNA"/>
</dbReference>
<organism evidence="1 2">
    <name type="scientific">Photobacterium marinum</name>
    <dbReference type="NCBI Taxonomy" id="1056511"/>
    <lineage>
        <taxon>Bacteria</taxon>
        <taxon>Pseudomonadati</taxon>
        <taxon>Pseudomonadota</taxon>
        <taxon>Gammaproteobacteria</taxon>
        <taxon>Vibrionales</taxon>
        <taxon>Vibrionaceae</taxon>
        <taxon>Photobacterium</taxon>
    </lineage>
</organism>
<reference evidence="1 2" key="1">
    <citation type="submission" date="2012-12" db="EMBL/GenBank/DDBJ databases">
        <title>Genome Assembly of Photobacterium sp. AK15.</title>
        <authorList>
            <person name="Khatri I."/>
            <person name="Vaidya B."/>
            <person name="Srinivas T.N.R."/>
            <person name="Subramanian S."/>
            <person name="Pinnaka A."/>
        </authorList>
    </citation>
    <scope>NUCLEOTIDE SEQUENCE [LARGE SCALE GENOMIC DNA]</scope>
    <source>
        <strain evidence="1 2">AK15</strain>
    </source>
</reference>
<dbReference type="AlphaFoldDB" id="L8JA45"/>
<name>L8JA45_9GAMM</name>
<evidence type="ECO:0000313" key="1">
    <source>
        <dbReference type="EMBL" id="ELR64302.1"/>
    </source>
</evidence>
<dbReference type="Proteomes" id="UP000011134">
    <property type="component" value="Unassembled WGS sequence"/>
</dbReference>
<keyword evidence="2" id="KW-1185">Reference proteome</keyword>
<dbReference type="OrthoDB" id="5888987at2"/>
<evidence type="ECO:0000313" key="2">
    <source>
        <dbReference type="Proteomes" id="UP000011134"/>
    </source>
</evidence>